<proteinExistence type="predicted"/>
<dbReference type="Proteomes" id="UP000271125">
    <property type="component" value="Unassembled WGS sequence"/>
</dbReference>
<evidence type="ECO:0008006" key="3">
    <source>
        <dbReference type="Google" id="ProtNLM"/>
    </source>
</evidence>
<organism evidence="1 2">
    <name type="scientific">candidate division TA06 bacterium</name>
    <dbReference type="NCBI Taxonomy" id="2250710"/>
    <lineage>
        <taxon>Bacteria</taxon>
        <taxon>Bacteria division TA06</taxon>
    </lineage>
</organism>
<dbReference type="InterPro" id="IPR011042">
    <property type="entry name" value="6-blade_b-propeller_TolB-like"/>
</dbReference>
<accession>A0A660SLK7</accession>
<gene>
    <name evidence="1" type="ORF">DRP43_03015</name>
</gene>
<reference evidence="1 2" key="1">
    <citation type="submission" date="2018-06" db="EMBL/GenBank/DDBJ databases">
        <title>Extensive metabolic versatility and redundancy in microbially diverse, dynamic hydrothermal sediments.</title>
        <authorList>
            <person name="Dombrowski N."/>
            <person name="Teske A."/>
            <person name="Baker B.J."/>
        </authorList>
    </citation>
    <scope>NUCLEOTIDE SEQUENCE [LARGE SCALE GENOMIC DNA]</scope>
    <source>
        <strain evidence="1">B10_G13</strain>
    </source>
</reference>
<evidence type="ECO:0000313" key="1">
    <source>
        <dbReference type="EMBL" id="RKX70830.1"/>
    </source>
</evidence>
<dbReference type="Gene3D" id="2.120.10.30">
    <property type="entry name" value="TolB, C-terminal domain"/>
    <property type="match status" value="1"/>
</dbReference>
<evidence type="ECO:0000313" key="2">
    <source>
        <dbReference type="Proteomes" id="UP000271125"/>
    </source>
</evidence>
<dbReference type="Gene3D" id="2.60.40.4070">
    <property type="match status" value="1"/>
</dbReference>
<name>A0A660SLK7_UNCT6</name>
<dbReference type="SUPFAM" id="SSF63829">
    <property type="entry name" value="Calcium-dependent phosphotriesterase"/>
    <property type="match status" value="1"/>
</dbReference>
<dbReference type="EMBL" id="QNBD01000116">
    <property type="protein sequence ID" value="RKX70830.1"/>
    <property type="molecule type" value="Genomic_DNA"/>
</dbReference>
<sequence length="452" mass="51992">MNFIKKYIKITLFKILFFVLLPTTITPYTFDKMLVYPPYGHSMGLHRANVSTYKMIYGKSIKFDQCGGISAVKLKSTDRKGSNDDDELTVFLADQINGSILYNIGFDKLLSYNKNLKNPIIIKANRNGQVIVGDIGTKEVTLLQYRNDSLIYVKTILKGINPSGIDFGKKNIVFITDKIKNKLFKVKFDGTILKSISIPSPKKLVSINSNDTWLVSGKSYIFVIANNGKSIIKYDSNLNEINEYNIPSDEIDDCNLEDIACDFYRGIYLVDEKYSRLLKFDSNLKFIGIFGSMGMNDKQFYHPLYISIWKRYGQIFIVDMNGISYYWIGIDGNIIDVSPPELTQEYPGITFVIYSTDYSIGHLKISNSRGKTVRNFMIPKRLKPGKNYILWDGKSNRGKFCPDGNYKVYLTLEPTYSSKGYFKRHFDTNVIINYTGIITIEKKNERYEEDWF</sequence>
<dbReference type="AlphaFoldDB" id="A0A660SLK7"/>
<protein>
    <recommendedName>
        <fullName evidence="3">FlgD Ig-like domain-containing protein</fullName>
    </recommendedName>
</protein>
<comment type="caution">
    <text evidence="1">The sequence shown here is derived from an EMBL/GenBank/DDBJ whole genome shotgun (WGS) entry which is preliminary data.</text>
</comment>